<dbReference type="PROSITE" id="PS50893">
    <property type="entry name" value="ABC_TRANSPORTER_2"/>
    <property type="match status" value="1"/>
</dbReference>
<dbReference type="InterPro" id="IPR027417">
    <property type="entry name" value="P-loop_NTPase"/>
</dbReference>
<comment type="caution">
    <text evidence="2">The sequence shown here is derived from an EMBL/GenBank/DDBJ whole genome shotgun (WGS) entry which is preliminary data.</text>
</comment>
<gene>
    <name evidence="2" type="ORF">ENW96_12590</name>
</gene>
<proteinExistence type="predicted"/>
<dbReference type="InterPro" id="IPR003439">
    <property type="entry name" value="ABC_transporter-like_ATP-bd"/>
</dbReference>
<accession>A0A7C3V6P1</accession>
<evidence type="ECO:0000313" key="2">
    <source>
        <dbReference type="EMBL" id="HGF35195.1"/>
    </source>
</evidence>
<feature type="domain" description="ABC transporter" evidence="1">
    <location>
        <begin position="1"/>
        <end position="237"/>
    </location>
</feature>
<dbReference type="EMBL" id="DTMF01000306">
    <property type="protein sequence ID" value="HGF35195.1"/>
    <property type="molecule type" value="Genomic_DNA"/>
</dbReference>
<dbReference type="AlphaFoldDB" id="A0A7C3V6P1"/>
<dbReference type="GO" id="GO:0005524">
    <property type="term" value="F:ATP binding"/>
    <property type="evidence" value="ECO:0007669"/>
    <property type="project" value="InterPro"/>
</dbReference>
<dbReference type="SUPFAM" id="SSF52540">
    <property type="entry name" value="P-loop containing nucleoside triphosphate hydrolases"/>
    <property type="match status" value="1"/>
</dbReference>
<reference evidence="2" key="1">
    <citation type="journal article" date="2020" name="mSystems">
        <title>Genome- and Community-Level Interaction Insights into Carbon Utilization and Element Cycling Functions of Hydrothermarchaeota in Hydrothermal Sediment.</title>
        <authorList>
            <person name="Zhou Z."/>
            <person name="Liu Y."/>
            <person name="Xu W."/>
            <person name="Pan J."/>
            <person name="Luo Z.H."/>
            <person name="Li M."/>
        </authorList>
    </citation>
    <scope>NUCLEOTIDE SEQUENCE [LARGE SCALE GENOMIC DNA]</scope>
    <source>
        <strain evidence="2">SpSt-897</strain>
    </source>
</reference>
<protein>
    <recommendedName>
        <fullName evidence="1">ABC transporter domain-containing protein</fullName>
    </recommendedName>
</protein>
<sequence length="239" mass="26173">MRLEQVLLPGASGPWPAPLDLALELQEVLLIEGPDPEESRPLMAVAASLRAPAAGRVWHWGLEAFKLAREERCLLRRRIAYIAPGQVLIRRLTLAKNIALGPCYYEGISTQEVLAAHAGLLEQLNLQPFLDLLPDEVEAGIYKRALWARELIKEPALILAAMGAWEEPLREAGAGSLVLQEYLASRGGAALLLGRSLEAFYPLASRVLRLQPGRLTSKPLPAHPGRPLTDFLPLVPEQG</sequence>
<evidence type="ECO:0000259" key="1">
    <source>
        <dbReference type="PROSITE" id="PS50893"/>
    </source>
</evidence>
<name>A0A7C3V6P1_9BACT</name>
<organism evidence="2">
    <name type="scientific">Desulfobacca acetoxidans</name>
    <dbReference type="NCBI Taxonomy" id="60893"/>
    <lineage>
        <taxon>Bacteria</taxon>
        <taxon>Pseudomonadati</taxon>
        <taxon>Thermodesulfobacteriota</taxon>
        <taxon>Desulfobaccia</taxon>
        <taxon>Desulfobaccales</taxon>
        <taxon>Desulfobaccaceae</taxon>
        <taxon>Desulfobacca</taxon>
    </lineage>
</organism>
<dbReference type="Gene3D" id="3.40.50.300">
    <property type="entry name" value="P-loop containing nucleotide triphosphate hydrolases"/>
    <property type="match status" value="1"/>
</dbReference>
<dbReference type="GO" id="GO:0016887">
    <property type="term" value="F:ATP hydrolysis activity"/>
    <property type="evidence" value="ECO:0007669"/>
    <property type="project" value="InterPro"/>
</dbReference>